<feature type="chain" id="PRO_5025335157" evidence="1">
    <location>
        <begin position="19"/>
        <end position="256"/>
    </location>
</feature>
<dbReference type="Proteomes" id="UP000800094">
    <property type="component" value="Unassembled WGS sequence"/>
</dbReference>
<reference evidence="2" key="1">
    <citation type="journal article" date="2020" name="Stud. Mycol.">
        <title>101 Dothideomycetes genomes: a test case for predicting lifestyles and emergence of pathogens.</title>
        <authorList>
            <person name="Haridas S."/>
            <person name="Albert R."/>
            <person name="Binder M."/>
            <person name="Bloem J."/>
            <person name="Labutti K."/>
            <person name="Salamov A."/>
            <person name="Andreopoulos B."/>
            <person name="Baker S."/>
            <person name="Barry K."/>
            <person name="Bills G."/>
            <person name="Bluhm B."/>
            <person name="Cannon C."/>
            <person name="Castanera R."/>
            <person name="Culley D."/>
            <person name="Daum C."/>
            <person name="Ezra D."/>
            <person name="Gonzalez J."/>
            <person name="Henrissat B."/>
            <person name="Kuo A."/>
            <person name="Liang C."/>
            <person name="Lipzen A."/>
            <person name="Lutzoni F."/>
            <person name="Magnuson J."/>
            <person name="Mondo S."/>
            <person name="Nolan M."/>
            <person name="Ohm R."/>
            <person name="Pangilinan J."/>
            <person name="Park H.-J."/>
            <person name="Ramirez L."/>
            <person name="Alfaro M."/>
            <person name="Sun H."/>
            <person name="Tritt A."/>
            <person name="Yoshinaga Y."/>
            <person name="Zwiers L.-H."/>
            <person name="Turgeon B."/>
            <person name="Goodwin S."/>
            <person name="Spatafora J."/>
            <person name="Crous P."/>
            <person name="Grigoriev I."/>
        </authorList>
    </citation>
    <scope>NUCLEOTIDE SEQUENCE</scope>
    <source>
        <strain evidence="2">CBS 122368</strain>
    </source>
</reference>
<dbReference type="GeneID" id="54585356"/>
<organism evidence="2 3">
    <name type="scientific">Trematosphaeria pertusa</name>
    <dbReference type="NCBI Taxonomy" id="390896"/>
    <lineage>
        <taxon>Eukaryota</taxon>
        <taxon>Fungi</taxon>
        <taxon>Dikarya</taxon>
        <taxon>Ascomycota</taxon>
        <taxon>Pezizomycotina</taxon>
        <taxon>Dothideomycetes</taxon>
        <taxon>Pleosporomycetidae</taxon>
        <taxon>Pleosporales</taxon>
        <taxon>Massarineae</taxon>
        <taxon>Trematosphaeriaceae</taxon>
        <taxon>Trematosphaeria</taxon>
    </lineage>
</organism>
<name>A0A6A6IM84_9PLEO</name>
<keyword evidence="1" id="KW-0732">Signal</keyword>
<dbReference type="AlphaFoldDB" id="A0A6A6IM84"/>
<evidence type="ECO:0000313" key="3">
    <source>
        <dbReference type="Proteomes" id="UP000800094"/>
    </source>
</evidence>
<sequence length="256" mass="27527">MLITYLLAPLLFGLAALAAPAPLTADTTLTLTLSNDTASDLAPIPIPGTGATASHGQCSFHIRVTQVCRAIEPIERYRHVTDTMGTIPFIVNYDGHRLVLADGKPAFFPHLNDHTYHLGWPQVAPHVLNAGGVVEGDKVLFSFDECHWREDARGGCGHCNVGGWTAPDLQCESELGPPRGPSRLLDGELERLLVPMGGRSMDSPSFRGRIRGKDSSNGIPFWVKEHHLELADVGFLSSDLCMGVLGCGDRPGSGRS</sequence>
<gene>
    <name evidence="2" type="ORF">BU26DRAFT_549979</name>
</gene>
<evidence type="ECO:0000313" key="2">
    <source>
        <dbReference type="EMBL" id="KAF2251526.1"/>
    </source>
</evidence>
<dbReference type="RefSeq" id="XP_033686530.1">
    <property type="nucleotide sequence ID" value="XM_033832026.1"/>
</dbReference>
<protein>
    <submittedName>
        <fullName evidence="2">Uncharacterized protein</fullName>
    </submittedName>
</protein>
<feature type="signal peptide" evidence="1">
    <location>
        <begin position="1"/>
        <end position="18"/>
    </location>
</feature>
<proteinExistence type="predicted"/>
<dbReference type="EMBL" id="ML987193">
    <property type="protein sequence ID" value="KAF2251526.1"/>
    <property type="molecule type" value="Genomic_DNA"/>
</dbReference>
<evidence type="ECO:0000256" key="1">
    <source>
        <dbReference type="SAM" id="SignalP"/>
    </source>
</evidence>
<accession>A0A6A6IM84</accession>
<keyword evidence="3" id="KW-1185">Reference proteome</keyword>